<evidence type="ECO:0000313" key="3">
    <source>
        <dbReference type="Proteomes" id="UP000762676"/>
    </source>
</evidence>
<keyword evidence="1" id="KW-1133">Transmembrane helix</keyword>
<keyword evidence="3" id="KW-1185">Reference proteome</keyword>
<evidence type="ECO:0000313" key="2">
    <source>
        <dbReference type="EMBL" id="GFR70067.1"/>
    </source>
</evidence>
<dbReference type="Proteomes" id="UP000762676">
    <property type="component" value="Unassembled WGS sequence"/>
</dbReference>
<keyword evidence="1" id="KW-0812">Transmembrane</keyword>
<comment type="caution">
    <text evidence="2">The sequence shown here is derived from an EMBL/GenBank/DDBJ whole genome shotgun (WGS) entry which is preliminary data.</text>
</comment>
<name>A0AAV4FA18_9GAST</name>
<accession>A0AAV4FA18</accession>
<protein>
    <submittedName>
        <fullName evidence="2">von Willebrand factor D and EGF domain-containing protein</fullName>
    </submittedName>
</protein>
<feature type="transmembrane region" description="Helical" evidence="1">
    <location>
        <begin position="173"/>
        <end position="195"/>
    </location>
</feature>
<dbReference type="AlphaFoldDB" id="A0AAV4FA18"/>
<keyword evidence="1" id="KW-0472">Membrane</keyword>
<organism evidence="2 3">
    <name type="scientific">Elysia marginata</name>
    <dbReference type="NCBI Taxonomy" id="1093978"/>
    <lineage>
        <taxon>Eukaryota</taxon>
        <taxon>Metazoa</taxon>
        <taxon>Spiralia</taxon>
        <taxon>Lophotrochozoa</taxon>
        <taxon>Mollusca</taxon>
        <taxon>Gastropoda</taxon>
        <taxon>Heterobranchia</taxon>
        <taxon>Euthyneura</taxon>
        <taxon>Panpulmonata</taxon>
        <taxon>Sacoglossa</taxon>
        <taxon>Placobranchoidea</taxon>
        <taxon>Plakobranchidae</taxon>
        <taxon>Elysia</taxon>
    </lineage>
</organism>
<evidence type="ECO:0000256" key="1">
    <source>
        <dbReference type="SAM" id="Phobius"/>
    </source>
</evidence>
<reference evidence="2 3" key="1">
    <citation type="journal article" date="2021" name="Elife">
        <title>Chloroplast acquisition without the gene transfer in kleptoplastic sea slugs, Plakobranchus ocellatus.</title>
        <authorList>
            <person name="Maeda T."/>
            <person name="Takahashi S."/>
            <person name="Yoshida T."/>
            <person name="Shimamura S."/>
            <person name="Takaki Y."/>
            <person name="Nagai Y."/>
            <person name="Toyoda A."/>
            <person name="Suzuki Y."/>
            <person name="Arimoto A."/>
            <person name="Ishii H."/>
            <person name="Satoh N."/>
            <person name="Nishiyama T."/>
            <person name="Hasebe M."/>
            <person name="Maruyama T."/>
            <person name="Minagawa J."/>
            <person name="Obokata J."/>
            <person name="Shigenobu S."/>
        </authorList>
    </citation>
    <scope>NUCLEOTIDE SEQUENCE [LARGE SCALE GENOMIC DNA]</scope>
</reference>
<sequence>MCEVDSNSDCSSVFISGSNFVYSSKLSCHYQEVQVTEIGLKEVPGAQPQIVRAQLIARDRVRCDLGERSAWKRSLRVSVSNDRQTPNAQYQLFVAYDPICFTCDSTTCVKQTGVCVIGDTCVMPNTSSIYDDCKFCSLSNPTEWTIRTELDRCKDRVNEEDSDRSDDDLPVPLIGAGCALLALLIIVIVGLIVFLHRRDQRKRLERNQRYGQTNPTYMADPPPFYGAPIVHVDVRDDPAGKNLRLDRYQVDA</sequence>
<gene>
    <name evidence="2" type="ORF">ElyMa_002063200</name>
</gene>
<proteinExistence type="predicted"/>
<dbReference type="CDD" id="cd12087">
    <property type="entry name" value="TM_EGFR-like"/>
    <property type="match status" value="1"/>
</dbReference>
<dbReference type="EMBL" id="BMAT01004195">
    <property type="protein sequence ID" value="GFR70067.1"/>
    <property type="molecule type" value="Genomic_DNA"/>
</dbReference>